<dbReference type="InterPro" id="IPR057601">
    <property type="entry name" value="Oar-like_b-barrel"/>
</dbReference>
<keyword evidence="4" id="KW-0812">Transmembrane</keyword>
<dbReference type="GO" id="GO:0015344">
    <property type="term" value="F:siderophore uptake transmembrane transporter activity"/>
    <property type="evidence" value="ECO:0007669"/>
    <property type="project" value="TreeGrafter"/>
</dbReference>
<keyword evidence="6" id="KW-0998">Cell outer membrane</keyword>
<keyword evidence="8" id="KW-0732">Signal</keyword>
<comment type="caution">
    <text evidence="10">The sequence shown here is derived from an EMBL/GenBank/DDBJ whole genome shotgun (WGS) entry which is preliminary data.</text>
</comment>
<evidence type="ECO:0000256" key="3">
    <source>
        <dbReference type="ARBA" id="ARBA00022452"/>
    </source>
</evidence>
<dbReference type="Pfam" id="PF13620">
    <property type="entry name" value="CarboxypepD_reg"/>
    <property type="match status" value="1"/>
</dbReference>
<dbReference type="InterPro" id="IPR039426">
    <property type="entry name" value="TonB-dep_rcpt-like"/>
</dbReference>
<dbReference type="Gene3D" id="2.40.170.20">
    <property type="entry name" value="TonB-dependent receptor, beta-barrel domain"/>
    <property type="match status" value="1"/>
</dbReference>
<feature type="domain" description="TonB-dependent transporter Oar-like beta-barrel" evidence="9">
    <location>
        <begin position="241"/>
        <end position="330"/>
    </location>
</feature>
<dbReference type="SUPFAM" id="SSF56935">
    <property type="entry name" value="Porins"/>
    <property type="match status" value="1"/>
</dbReference>
<gene>
    <name evidence="10" type="ORF">EG19_08880</name>
</gene>
<sequence>MRGRKVFVTLLVMTLALLASPMWAQSNITTGEVLGTVKDAEGGVLPGATVELRNVDTGLVRRTVTNAQGAFRFEFVPVGTYEIRAELSGFRPEVKQGIAVSLGTSVRVEFTLNVGTLAEEVTVTAAAPLVETTRPDVANAVGEIQIANLPLNGRDFLDFIALTPQSTVDDLGRAHIGGMRGIQNNFNIDGANAQSTFFGEERGGTRPAFTFSQGAIKEFQVIPSSYNVQFGNASGGIINAITKSGTNDFKLEGWYYFRDESMMEDFKKPPAATVAPQKRAFEQHQFGLSVGGPFIKDKLHYFLSYDGQRLDRPLALEFRNFPAGREADFEAKTGLRLADESFRTITQTNDDDVILGKVDWQVSSSLLATFRHNYSNYEGQNATSDSITTGVSNNGLERNKFNSSVLNLNAVLGGNAFNELILQYAKEERPRMANNTSIPEVAISSDAFFGRNNFLPNNLIEERTQIADNFSYYLEKHGIKAGFNVDLVSYDDYFFRYQGGRYFYRSWNDFFNNKPSQYIQSFSDYDGRVKFDTNYYSGYVQDEWKPSPHLTITAGVRYDFQDNPKPEETNPKFPNTGKIPDDKNNWAPRVGFAWDPFGEGKTVVRGGFGYFYDNTPTLLLANAMLTNGIRVVRVTLNCTSSQPCPTFPNTFPSLGSLPVSTPDLFVFAPGYENPKTKRFSIGIEQELGGNYAVGGEFIWSYTKHLERLLDLNLVPVGYTEFGTHYYNPTLRNYQDFGRIGQFTDDAESRYWAVVLKARKRWADRWMFDASYTYSKWRDNNSNERTVSLGTYGAGDDQLNIMDNWGPGDYDLTHKFVLSAVVLLPFDIQLSTIATVRSGYPYTPTDGRDLNNDTYTGDRAWWNGVHYGRNSFRQPYYRNVDLRLSKIFRFGASYELEIIGEAFNLFDNSNFRTSITQMVNYDRSRGVASLNPNFGRSNIAGSPRQYQVGLKFRL</sequence>
<accession>A0A062XQ63</accession>
<protein>
    <recommendedName>
        <fullName evidence="9">TonB-dependent transporter Oar-like beta-barrel domain-containing protein</fullName>
    </recommendedName>
</protein>
<evidence type="ECO:0000256" key="1">
    <source>
        <dbReference type="ARBA" id="ARBA00004571"/>
    </source>
</evidence>
<dbReference type="GO" id="GO:0009279">
    <property type="term" value="C:cell outer membrane"/>
    <property type="evidence" value="ECO:0007669"/>
    <property type="project" value="UniProtKB-SubCell"/>
</dbReference>
<dbReference type="InterPro" id="IPR036942">
    <property type="entry name" value="Beta-barrel_TonB_sf"/>
</dbReference>
<feature type="chain" id="PRO_5001616668" description="TonB-dependent transporter Oar-like beta-barrel domain-containing protein" evidence="8">
    <location>
        <begin position="25"/>
        <end position="953"/>
    </location>
</feature>
<dbReference type="PANTHER" id="PTHR30069">
    <property type="entry name" value="TONB-DEPENDENT OUTER MEMBRANE RECEPTOR"/>
    <property type="match status" value="1"/>
</dbReference>
<organism evidence="10 11">
    <name type="scientific">Thermoanaerobaculum aquaticum</name>
    <dbReference type="NCBI Taxonomy" id="1312852"/>
    <lineage>
        <taxon>Bacteria</taxon>
        <taxon>Pseudomonadati</taxon>
        <taxon>Acidobacteriota</taxon>
        <taxon>Thermoanaerobaculia</taxon>
        <taxon>Thermoanaerobaculales</taxon>
        <taxon>Thermoanaerobaculaceae</taxon>
        <taxon>Thermoanaerobaculum</taxon>
    </lineage>
</organism>
<evidence type="ECO:0000313" key="10">
    <source>
        <dbReference type="EMBL" id="KDA52898.1"/>
    </source>
</evidence>
<dbReference type="InterPro" id="IPR008969">
    <property type="entry name" value="CarboxyPept-like_regulatory"/>
</dbReference>
<dbReference type="GO" id="GO:0044718">
    <property type="term" value="P:siderophore transmembrane transport"/>
    <property type="evidence" value="ECO:0007669"/>
    <property type="project" value="TreeGrafter"/>
</dbReference>
<dbReference type="PANTHER" id="PTHR30069:SF46">
    <property type="entry name" value="OAR PROTEIN"/>
    <property type="match status" value="1"/>
</dbReference>
<keyword evidence="5" id="KW-0472">Membrane</keyword>
<dbReference type="Proteomes" id="UP000027284">
    <property type="component" value="Unassembled WGS sequence"/>
</dbReference>
<evidence type="ECO:0000256" key="6">
    <source>
        <dbReference type="ARBA" id="ARBA00023237"/>
    </source>
</evidence>
<dbReference type="OrthoDB" id="97893at2"/>
<dbReference type="Gene3D" id="2.60.40.1120">
    <property type="entry name" value="Carboxypeptidase-like, regulatory domain"/>
    <property type="match status" value="1"/>
</dbReference>
<reference evidence="10 11" key="1">
    <citation type="submission" date="2014-04" db="EMBL/GenBank/DDBJ databases">
        <title>The Genome Sequence of Thermoanaerobaculum aquaticum MP-01, The First Cultivated Group 23 Acidobacterium.</title>
        <authorList>
            <person name="Stamps B.W."/>
            <person name="Losey N.A."/>
            <person name="Lawson P.A."/>
            <person name="Stevenson B.S."/>
        </authorList>
    </citation>
    <scope>NUCLEOTIDE SEQUENCE [LARGE SCALE GENOMIC DNA]</scope>
    <source>
        <strain evidence="10 11">MP-01</strain>
    </source>
</reference>
<dbReference type="AlphaFoldDB" id="A0A062XQ63"/>
<feature type="region of interest" description="Disordered" evidence="7">
    <location>
        <begin position="561"/>
        <end position="580"/>
    </location>
</feature>
<evidence type="ECO:0000256" key="7">
    <source>
        <dbReference type="SAM" id="MobiDB-lite"/>
    </source>
</evidence>
<name>A0A062XQ63_9BACT</name>
<dbReference type="STRING" id="1312852.EG19_08880"/>
<dbReference type="SUPFAM" id="SSF49464">
    <property type="entry name" value="Carboxypeptidase regulatory domain-like"/>
    <property type="match status" value="1"/>
</dbReference>
<comment type="subcellular location">
    <subcellularLocation>
        <location evidence="1">Cell outer membrane</location>
        <topology evidence="1">Multi-pass membrane protein</topology>
    </subcellularLocation>
</comment>
<dbReference type="RefSeq" id="WP_038050518.1">
    <property type="nucleotide sequence ID" value="NZ_JMFG01000039.1"/>
</dbReference>
<feature type="domain" description="TonB-dependent transporter Oar-like beta-barrel" evidence="9">
    <location>
        <begin position="344"/>
        <end position="859"/>
    </location>
</feature>
<evidence type="ECO:0000259" key="9">
    <source>
        <dbReference type="Pfam" id="PF25183"/>
    </source>
</evidence>
<evidence type="ECO:0000256" key="5">
    <source>
        <dbReference type="ARBA" id="ARBA00023136"/>
    </source>
</evidence>
<feature type="signal peptide" evidence="8">
    <location>
        <begin position="1"/>
        <end position="24"/>
    </location>
</feature>
<evidence type="ECO:0000256" key="4">
    <source>
        <dbReference type="ARBA" id="ARBA00022692"/>
    </source>
</evidence>
<feature type="compositionally biased region" description="Basic and acidic residues" evidence="7">
    <location>
        <begin position="561"/>
        <end position="570"/>
    </location>
</feature>
<dbReference type="Pfam" id="PF25183">
    <property type="entry name" value="OMP_b-brl_4"/>
    <property type="match status" value="3"/>
</dbReference>
<feature type="domain" description="TonB-dependent transporter Oar-like beta-barrel" evidence="9">
    <location>
        <begin position="867"/>
        <end position="946"/>
    </location>
</feature>
<keyword evidence="11" id="KW-1185">Reference proteome</keyword>
<evidence type="ECO:0000313" key="11">
    <source>
        <dbReference type="Proteomes" id="UP000027284"/>
    </source>
</evidence>
<dbReference type="EMBL" id="JMFG01000039">
    <property type="protein sequence ID" value="KDA52898.1"/>
    <property type="molecule type" value="Genomic_DNA"/>
</dbReference>
<proteinExistence type="predicted"/>
<evidence type="ECO:0000256" key="2">
    <source>
        <dbReference type="ARBA" id="ARBA00022448"/>
    </source>
</evidence>
<keyword evidence="3" id="KW-1134">Transmembrane beta strand</keyword>
<evidence type="ECO:0000256" key="8">
    <source>
        <dbReference type="SAM" id="SignalP"/>
    </source>
</evidence>
<keyword evidence="2" id="KW-0813">Transport</keyword>